<dbReference type="EMBL" id="JBDNCH010000004">
    <property type="protein sequence ID" value="MEN9063045.1"/>
    <property type="molecule type" value="Genomic_DNA"/>
</dbReference>
<organism evidence="1 2">
    <name type="scientific">Ponticoccus litoralis</name>
    <dbReference type="NCBI Taxonomy" id="422297"/>
    <lineage>
        <taxon>Bacteria</taxon>
        <taxon>Pseudomonadati</taxon>
        <taxon>Pseudomonadota</taxon>
        <taxon>Alphaproteobacteria</taxon>
        <taxon>Rhodobacterales</taxon>
        <taxon>Roseobacteraceae</taxon>
        <taxon>Ponticoccus</taxon>
    </lineage>
</organism>
<evidence type="ECO:0000313" key="1">
    <source>
        <dbReference type="EMBL" id="MEN9063045.1"/>
    </source>
</evidence>
<name>A0AAW9SUM3_9RHOB</name>
<gene>
    <name evidence="1" type="ORF">ABFB10_20755</name>
</gene>
<protein>
    <submittedName>
        <fullName evidence="1">Uncharacterized protein</fullName>
    </submittedName>
</protein>
<reference evidence="1 2" key="1">
    <citation type="submission" date="2024-05" db="EMBL/GenBank/DDBJ databases">
        <title>Genome sequence of Ponticoccus litoralis KCCM 90028.</title>
        <authorList>
            <person name="Kim J.M."/>
            <person name="Lee J.K."/>
            <person name="Choi B.J."/>
            <person name="Bayburt H."/>
            <person name="Baek J.H."/>
            <person name="Jeon C.O."/>
        </authorList>
    </citation>
    <scope>NUCLEOTIDE SEQUENCE [LARGE SCALE GENOMIC DNA]</scope>
    <source>
        <strain evidence="1 2">KCCM 90028</strain>
    </source>
</reference>
<keyword evidence="2" id="KW-1185">Reference proteome</keyword>
<sequence length="188" mass="20050">MTSDTLCRIGAGDLLGQADHGVFRGGIGRAVRRADKPADRGHVDDAAATGLRHMSQRRATSEEGAAQVHVKHVVPERIGGFRAGREAVEDGGVIDESIKPPMPRDGIIHKCIDRGAFAHIGDVKLGASACRVHRSDGFGTLIRQHAANDHLCTAMRQMFDRGSANAGFAARDKNNLAVEIGHATLSFE</sequence>
<comment type="caution">
    <text evidence="1">The sequence shown here is derived from an EMBL/GenBank/DDBJ whole genome shotgun (WGS) entry which is preliminary data.</text>
</comment>
<accession>A0AAW9SUM3</accession>
<proteinExistence type="predicted"/>
<dbReference type="AlphaFoldDB" id="A0AAW9SUM3"/>
<dbReference type="Proteomes" id="UP001428774">
    <property type="component" value="Unassembled WGS sequence"/>
</dbReference>
<evidence type="ECO:0000313" key="2">
    <source>
        <dbReference type="Proteomes" id="UP001428774"/>
    </source>
</evidence>